<sequence length="153" mass="15986">MTTVVNTSSPNTSVAGSATVSSNNSASANTVNPSGQLNENSFLQLLVTQLQNQDPLAPQDNTQMIAQLAQFSALEQMTNIAQTDSQVLSAIQSLTSETNLLFAHQLLGTQVAITDNSGQQIQGTVSAISMSQGSPEVVVNGTSYPITQVVQMS</sequence>
<keyword evidence="4" id="KW-0969">Cilium</keyword>
<keyword evidence="2" id="KW-1005">Bacterial flagellum biogenesis</keyword>
<keyword evidence="5" id="KW-1185">Reference proteome</keyword>
<evidence type="ECO:0000256" key="2">
    <source>
        <dbReference type="ARBA" id="ARBA00022795"/>
    </source>
</evidence>
<dbReference type="Pfam" id="PF03963">
    <property type="entry name" value="FlgD"/>
    <property type="match status" value="1"/>
</dbReference>
<evidence type="ECO:0000256" key="3">
    <source>
        <dbReference type="SAM" id="MobiDB-lite"/>
    </source>
</evidence>
<dbReference type="OrthoDB" id="280334at2"/>
<evidence type="ECO:0000313" key="5">
    <source>
        <dbReference type="Proteomes" id="UP000294581"/>
    </source>
</evidence>
<dbReference type="AlphaFoldDB" id="A0A4R8LTL3"/>
<keyword evidence="4" id="KW-0966">Cell projection</keyword>
<gene>
    <name evidence="4" type="ORF">C7445_10234</name>
</gene>
<evidence type="ECO:0000256" key="1">
    <source>
        <dbReference type="ARBA" id="ARBA00010577"/>
    </source>
</evidence>
<comment type="similarity">
    <text evidence="1">Belongs to the FlgD family.</text>
</comment>
<evidence type="ECO:0000313" key="4">
    <source>
        <dbReference type="EMBL" id="TDY50482.1"/>
    </source>
</evidence>
<keyword evidence="4" id="KW-0282">Flagellum</keyword>
<organism evidence="4 5">
    <name type="scientific">Alicyclobacillus sacchari</name>
    <dbReference type="NCBI Taxonomy" id="392010"/>
    <lineage>
        <taxon>Bacteria</taxon>
        <taxon>Bacillati</taxon>
        <taxon>Bacillota</taxon>
        <taxon>Bacilli</taxon>
        <taxon>Bacillales</taxon>
        <taxon>Alicyclobacillaceae</taxon>
        <taxon>Alicyclobacillus</taxon>
    </lineage>
</organism>
<dbReference type="GO" id="GO:0044781">
    <property type="term" value="P:bacterial-type flagellum organization"/>
    <property type="evidence" value="ECO:0007669"/>
    <property type="project" value="UniProtKB-KW"/>
</dbReference>
<name>A0A4R8LTL3_9BACL</name>
<accession>A0A4R8LTL3</accession>
<feature type="region of interest" description="Disordered" evidence="3">
    <location>
        <begin position="1"/>
        <end position="34"/>
    </location>
</feature>
<comment type="caution">
    <text evidence="4">The sequence shown here is derived from an EMBL/GenBank/DDBJ whole genome shotgun (WGS) entry which is preliminary data.</text>
</comment>
<feature type="compositionally biased region" description="Low complexity" evidence="3">
    <location>
        <begin position="1"/>
        <end position="32"/>
    </location>
</feature>
<dbReference type="EMBL" id="SORF01000002">
    <property type="protein sequence ID" value="TDY50482.1"/>
    <property type="molecule type" value="Genomic_DNA"/>
</dbReference>
<proteinExistence type="inferred from homology"/>
<protein>
    <submittedName>
        <fullName evidence="4">Flagellar basal-body rod modification protein FlgD</fullName>
    </submittedName>
</protein>
<dbReference type="RefSeq" id="WP_134158447.1">
    <property type="nucleotide sequence ID" value="NZ_BSUS01000001.1"/>
</dbReference>
<dbReference type="Proteomes" id="UP000294581">
    <property type="component" value="Unassembled WGS sequence"/>
</dbReference>
<reference evidence="4 5" key="1">
    <citation type="submission" date="2019-03" db="EMBL/GenBank/DDBJ databases">
        <title>Genomic Encyclopedia of Type Strains, Phase IV (KMG-IV): sequencing the most valuable type-strain genomes for metagenomic binning, comparative biology and taxonomic classification.</title>
        <authorList>
            <person name="Goeker M."/>
        </authorList>
    </citation>
    <scope>NUCLEOTIDE SEQUENCE [LARGE SCALE GENOMIC DNA]</scope>
    <source>
        <strain evidence="4 5">DSM 17974</strain>
    </source>
</reference>
<dbReference type="InterPro" id="IPR005648">
    <property type="entry name" value="FlgD"/>
</dbReference>